<feature type="transmembrane region" description="Helical" evidence="1">
    <location>
        <begin position="89"/>
        <end position="111"/>
    </location>
</feature>
<comment type="caution">
    <text evidence="2">The sequence shown here is derived from an EMBL/GenBank/DDBJ whole genome shotgun (WGS) entry which is preliminary data.</text>
</comment>
<evidence type="ECO:0000313" key="2">
    <source>
        <dbReference type="EMBL" id="MDN3920119.1"/>
    </source>
</evidence>
<gene>
    <name evidence="2" type="ORF">QWJ38_07485</name>
</gene>
<dbReference type="RefSeq" id="WP_290358432.1">
    <property type="nucleotide sequence ID" value="NZ_JAUHHC010000002.1"/>
</dbReference>
<proteinExistence type="predicted"/>
<keyword evidence="1" id="KW-0472">Membrane</keyword>
<reference evidence="2 3" key="1">
    <citation type="submission" date="2023-06" db="EMBL/GenBank/DDBJ databases">
        <title>Pelomonas sp. PFR6 16S ribosomal RNA gene Genome sequencing and assembly.</title>
        <authorList>
            <person name="Woo H."/>
        </authorList>
    </citation>
    <scope>NUCLEOTIDE SEQUENCE [LARGE SCALE GENOMIC DNA]</scope>
    <source>
        <strain evidence="2 3">PFR6</strain>
    </source>
</reference>
<evidence type="ECO:0000256" key="1">
    <source>
        <dbReference type="SAM" id="Phobius"/>
    </source>
</evidence>
<keyword evidence="3" id="KW-1185">Reference proteome</keyword>
<keyword evidence="1" id="KW-1133">Transmembrane helix</keyword>
<keyword evidence="1" id="KW-0812">Transmembrane</keyword>
<organism evidence="2 3">
    <name type="scientific">Roseateles violae</name>
    <dbReference type="NCBI Taxonomy" id="3058042"/>
    <lineage>
        <taxon>Bacteria</taxon>
        <taxon>Pseudomonadati</taxon>
        <taxon>Pseudomonadota</taxon>
        <taxon>Betaproteobacteria</taxon>
        <taxon>Burkholderiales</taxon>
        <taxon>Sphaerotilaceae</taxon>
        <taxon>Roseateles</taxon>
    </lineage>
</organism>
<accession>A0ABT8DT84</accession>
<sequence>MRKRIYWLLPNLDSAKRTMDELLLARITERHIHFVAAEGADMTGLHAANFLQTSDLVQAAQTGMLIGAGIGAAAGVAVAYELASTAAPAAVAIAMAGIGAVLGTWASSMIGSSTPSRRLRRFEAALEKGEYLLIVDVPRTRVTEIEALLESNHPEGHFEGLEPNVPAFP</sequence>
<dbReference type="EMBL" id="JAUHHC010000002">
    <property type="protein sequence ID" value="MDN3920119.1"/>
    <property type="molecule type" value="Genomic_DNA"/>
</dbReference>
<name>A0ABT8DT84_9BURK</name>
<protein>
    <submittedName>
        <fullName evidence="2">DUF1269 domain-containing protein</fullName>
    </submittedName>
</protein>
<feature type="transmembrane region" description="Helical" evidence="1">
    <location>
        <begin position="64"/>
        <end position="83"/>
    </location>
</feature>
<evidence type="ECO:0000313" key="3">
    <source>
        <dbReference type="Proteomes" id="UP001228044"/>
    </source>
</evidence>
<dbReference type="Proteomes" id="UP001228044">
    <property type="component" value="Unassembled WGS sequence"/>
</dbReference>